<feature type="region of interest" description="Disordered" evidence="1">
    <location>
        <begin position="97"/>
        <end position="123"/>
    </location>
</feature>
<dbReference type="Proteomes" id="UP001241758">
    <property type="component" value="Unassembled WGS sequence"/>
</dbReference>
<gene>
    <name evidence="2" type="ORF">QLQ12_33580</name>
</gene>
<sequence length="243" mass="26576">MQFEFEDYFRDLRDVHHKADALARRFSRAVPTETVTGLDETQCVEATVAPDGRLIRLGLHDGWREEVGEAHLGTAVIAAMSNAGQQRITSWAAAMTAETDPTPPPATPDPLSHATPGDPTSRQSAHALRELLDMLTQVHEALPGLTERAEAARTRPSTATNVNRTVRVSVQNDTVTSINVDGDWLRRIPDQQLADAIVEVLTAAQRLASDRQDEAVNGTPALARLRRLTESPEALLREVGLIE</sequence>
<keyword evidence="3" id="KW-1185">Reference proteome</keyword>
<comment type="caution">
    <text evidence="2">The sequence shown here is derived from an EMBL/GenBank/DDBJ whole genome shotgun (WGS) entry which is preliminary data.</text>
</comment>
<evidence type="ECO:0000313" key="3">
    <source>
        <dbReference type="Proteomes" id="UP001241758"/>
    </source>
</evidence>
<reference evidence="2 3" key="1">
    <citation type="submission" date="2023-05" db="EMBL/GenBank/DDBJ databases">
        <title>Actinoplanes sp. NEAU-A12 genome sequencing.</title>
        <authorList>
            <person name="Wang Z.-S."/>
        </authorList>
    </citation>
    <scope>NUCLEOTIDE SEQUENCE [LARGE SCALE GENOMIC DNA]</scope>
    <source>
        <strain evidence="2 3">NEAU-A12</strain>
    </source>
</reference>
<evidence type="ECO:0008006" key="4">
    <source>
        <dbReference type="Google" id="ProtNLM"/>
    </source>
</evidence>
<evidence type="ECO:0000313" key="2">
    <source>
        <dbReference type="EMBL" id="MDI6103554.1"/>
    </source>
</evidence>
<accession>A0ABT6WUY1</accession>
<evidence type="ECO:0000256" key="1">
    <source>
        <dbReference type="SAM" id="MobiDB-lite"/>
    </source>
</evidence>
<proteinExistence type="predicted"/>
<dbReference type="EMBL" id="JASCTH010000026">
    <property type="protein sequence ID" value="MDI6103554.1"/>
    <property type="molecule type" value="Genomic_DNA"/>
</dbReference>
<organism evidence="2 3">
    <name type="scientific">Actinoplanes sandaracinus</name>
    <dbReference type="NCBI Taxonomy" id="3045177"/>
    <lineage>
        <taxon>Bacteria</taxon>
        <taxon>Bacillati</taxon>
        <taxon>Actinomycetota</taxon>
        <taxon>Actinomycetes</taxon>
        <taxon>Micromonosporales</taxon>
        <taxon>Micromonosporaceae</taxon>
        <taxon>Actinoplanes</taxon>
    </lineage>
</organism>
<protein>
    <recommendedName>
        <fullName evidence="4">YbaB/EbfC DNA-binding family protein</fullName>
    </recommendedName>
</protein>
<name>A0ABT6WUY1_9ACTN</name>
<dbReference type="RefSeq" id="WP_282764746.1">
    <property type="nucleotide sequence ID" value="NZ_JASCTH010000026.1"/>
</dbReference>